<name>A0ABN7UNM1_GIGMA</name>
<sequence>MGIKVKMESLNICNISESHATEIPLDIMKKIIAKKDETMTFK</sequence>
<dbReference type="Proteomes" id="UP000789901">
    <property type="component" value="Unassembled WGS sequence"/>
</dbReference>
<comment type="caution">
    <text evidence="1">The sequence shown here is derived from an EMBL/GenBank/DDBJ whole genome shotgun (WGS) entry which is preliminary data.</text>
</comment>
<dbReference type="EMBL" id="CAJVQB010004514">
    <property type="protein sequence ID" value="CAG8637985.1"/>
    <property type="molecule type" value="Genomic_DNA"/>
</dbReference>
<evidence type="ECO:0000313" key="1">
    <source>
        <dbReference type="EMBL" id="CAG8637985.1"/>
    </source>
</evidence>
<protein>
    <submittedName>
        <fullName evidence="1">4713_t:CDS:1</fullName>
    </submittedName>
</protein>
<keyword evidence="2" id="KW-1185">Reference proteome</keyword>
<organism evidence="1 2">
    <name type="scientific">Gigaspora margarita</name>
    <dbReference type="NCBI Taxonomy" id="4874"/>
    <lineage>
        <taxon>Eukaryota</taxon>
        <taxon>Fungi</taxon>
        <taxon>Fungi incertae sedis</taxon>
        <taxon>Mucoromycota</taxon>
        <taxon>Glomeromycotina</taxon>
        <taxon>Glomeromycetes</taxon>
        <taxon>Diversisporales</taxon>
        <taxon>Gigasporaceae</taxon>
        <taxon>Gigaspora</taxon>
    </lineage>
</organism>
<proteinExistence type="predicted"/>
<accession>A0ABN7UNM1</accession>
<evidence type="ECO:0000313" key="2">
    <source>
        <dbReference type="Proteomes" id="UP000789901"/>
    </source>
</evidence>
<reference evidence="1 2" key="1">
    <citation type="submission" date="2021-06" db="EMBL/GenBank/DDBJ databases">
        <authorList>
            <person name="Kallberg Y."/>
            <person name="Tangrot J."/>
            <person name="Rosling A."/>
        </authorList>
    </citation>
    <scope>NUCLEOTIDE SEQUENCE [LARGE SCALE GENOMIC DNA]</scope>
    <source>
        <strain evidence="1 2">120-4 pot B 10/14</strain>
    </source>
</reference>
<gene>
    <name evidence="1" type="ORF">GMARGA_LOCUS8686</name>
</gene>